<dbReference type="AlphaFoldDB" id="A0A0W8FLS7"/>
<evidence type="ECO:0000313" key="2">
    <source>
        <dbReference type="EMBL" id="KUG21831.1"/>
    </source>
</evidence>
<evidence type="ECO:0000256" key="1">
    <source>
        <dbReference type="SAM" id="MobiDB-lite"/>
    </source>
</evidence>
<feature type="region of interest" description="Disordered" evidence="1">
    <location>
        <begin position="196"/>
        <end position="217"/>
    </location>
</feature>
<reference evidence="2" key="1">
    <citation type="journal article" date="2015" name="Proc. Natl. Acad. Sci. U.S.A.">
        <title>Networks of energetic and metabolic interactions define dynamics in microbial communities.</title>
        <authorList>
            <person name="Embree M."/>
            <person name="Liu J.K."/>
            <person name="Al-Bassam M.M."/>
            <person name="Zengler K."/>
        </authorList>
    </citation>
    <scope>NUCLEOTIDE SEQUENCE</scope>
</reference>
<proteinExistence type="predicted"/>
<gene>
    <name evidence="2" type="ORF">ASZ90_008404</name>
</gene>
<dbReference type="EMBL" id="LNQE01001017">
    <property type="protein sequence ID" value="KUG21831.1"/>
    <property type="molecule type" value="Genomic_DNA"/>
</dbReference>
<sequence>MFFRPQEVVELRAIGLNGNSSFWKGFSKGIVSGYFNDAEALEKAAHTLDSAGASGVYFTLNPVNAALLARAVNRLIAPKNTTQDSDIACIRWFPLDLDPIRPAGISATEEEVKEAVSLGEKIGLWLESDFCFARGIRAYSGNGMHLLYRLPDLPNNQETHEIIDNALESVIAKFKNDKVDIDSKVTNPSRIWKFYGTSSRKGDSTPERPHRKSHINV</sequence>
<organism evidence="2">
    <name type="scientific">hydrocarbon metagenome</name>
    <dbReference type="NCBI Taxonomy" id="938273"/>
    <lineage>
        <taxon>unclassified sequences</taxon>
        <taxon>metagenomes</taxon>
        <taxon>ecological metagenomes</taxon>
    </lineage>
</organism>
<protein>
    <submittedName>
        <fullName evidence="2">Uncharacterized protein</fullName>
    </submittedName>
</protein>
<comment type="caution">
    <text evidence="2">The sequence shown here is derived from an EMBL/GenBank/DDBJ whole genome shotgun (WGS) entry which is preliminary data.</text>
</comment>
<accession>A0A0W8FLS7</accession>
<name>A0A0W8FLS7_9ZZZZ</name>